<dbReference type="Gene3D" id="3.30.9.10">
    <property type="entry name" value="D-Amino Acid Oxidase, subunit A, domain 2"/>
    <property type="match status" value="1"/>
</dbReference>
<dbReference type="AlphaFoldDB" id="A0A939HQ39"/>
<dbReference type="SUPFAM" id="SSF51905">
    <property type="entry name" value="FAD/NAD(P)-binding domain"/>
    <property type="match status" value="1"/>
</dbReference>
<dbReference type="GO" id="GO:0016491">
    <property type="term" value="F:oxidoreductase activity"/>
    <property type="evidence" value="ECO:0007669"/>
    <property type="project" value="UniProtKB-KW"/>
</dbReference>
<protein>
    <submittedName>
        <fullName evidence="3">FAD-binding oxidoreductase</fullName>
    </submittedName>
</protein>
<dbReference type="Pfam" id="PF01266">
    <property type="entry name" value="DAO"/>
    <property type="match status" value="1"/>
</dbReference>
<proteinExistence type="predicted"/>
<evidence type="ECO:0000256" key="1">
    <source>
        <dbReference type="ARBA" id="ARBA00023002"/>
    </source>
</evidence>
<evidence type="ECO:0000259" key="2">
    <source>
        <dbReference type="Pfam" id="PF01266"/>
    </source>
</evidence>
<evidence type="ECO:0000313" key="3">
    <source>
        <dbReference type="EMBL" id="MBO1326766.1"/>
    </source>
</evidence>
<keyword evidence="1" id="KW-0560">Oxidoreductase</keyword>
<organism evidence="3 4">
    <name type="scientific">Acetobacter garciniae</name>
    <dbReference type="NCBI Taxonomy" id="2817435"/>
    <lineage>
        <taxon>Bacteria</taxon>
        <taxon>Pseudomonadati</taxon>
        <taxon>Pseudomonadota</taxon>
        <taxon>Alphaproteobacteria</taxon>
        <taxon>Acetobacterales</taxon>
        <taxon>Acetobacteraceae</taxon>
        <taxon>Acetobacter</taxon>
    </lineage>
</organism>
<dbReference type="Gene3D" id="3.50.50.60">
    <property type="entry name" value="FAD/NAD(P)-binding domain"/>
    <property type="match status" value="1"/>
</dbReference>
<dbReference type="PANTHER" id="PTHR13847">
    <property type="entry name" value="SARCOSINE DEHYDROGENASE-RELATED"/>
    <property type="match status" value="1"/>
</dbReference>
<dbReference type="GO" id="GO:0005737">
    <property type="term" value="C:cytoplasm"/>
    <property type="evidence" value="ECO:0007669"/>
    <property type="project" value="TreeGrafter"/>
</dbReference>
<dbReference type="RefSeq" id="WP_207847617.1">
    <property type="nucleotide sequence ID" value="NZ_JAFVMH010000018.1"/>
</dbReference>
<dbReference type="PANTHER" id="PTHR13847:SF289">
    <property type="entry name" value="GLYCINE OXIDASE"/>
    <property type="match status" value="1"/>
</dbReference>
<name>A0A939HQ39_9PROT</name>
<keyword evidence="4" id="KW-1185">Reference proteome</keyword>
<comment type="caution">
    <text evidence="3">The sequence shown here is derived from an EMBL/GenBank/DDBJ whole genome shotgun (WGS) entry which is preliminary data.</text>
</comment>
<accession>A0A939HQ39</accession>
<gene>
    <name evidence="3" type="ORF">J2D77_16610</name>
</gene>
<evidence type="ECO:0000313" key="4">
    <source>
        <dbReference type="Proteomes" id="UP000664073"/>
    </source>
</evidence>
<sequence>MTKTALVLGAGMVGVCTAWHLVRRGFDVTLVDRRGPGQETSYGNAGLIQRECVAPHHFPHELSRIARIALGRGNDVHYSMRAMPALARPLFDYWRASGPGPYPAIVRHYEAMIRHCLTEHDEMIEASGARDLIRPGGFKFALQSAKSLAEEAATAERLKRDFGIAATILDSDGLAKAEPALKRRFAGAIHWTDPWAVRDPGGLVGRYAQALEQAGCTLAVGDAATLAQDAGGWSVRTASGIVRAEHAVVALGPWSDQVLRPMGYRYPLFVKRGYHTHYKGDAGLSMPVLDLQAGTMMVPMNMGLRVCTGAEFAPLGAPPTPVQMHRAEARARELLNLGPAIEPTPWLGNRPCTPDMLPVIGAAPNHKGLWLHFGHAHQGFTLGPVTGRLLAEMMNRETPYFDPQPYSPTRFH</sequence>
<dbReference type="InterPro" id="IPR006076">
    <property type="entry name" value="FAD-dep_OxRdtase"/>
</dbReference>
<dbReference type="EMBL" id="JAFVMH010000018">
    <property type="protein sequence ID" value="MBO1326766.1"/>
    <property type="molecule type" value="Genomic_DNA"/>
</dbReference>
<dbReference type="Proteomes" id="UP000664073">
    <property type="component" value="Unassembled WGS sequence"/>
</dbReference>
<dbReference type="InterPro" id="IPR036188">
    <property type="entry name" value="FAD/NAD-bd_sf"/>
</dbReference>
<reference evidence="3" key="1">
    <citation type="submission" date="2021-03" db="EMBL/GenBank/DDBJ databases">
        <title>The complete genome sequence of Acetobacter sp. TBRC 12339.</title>
        <authorList>
            <person name="Charoenyingcharoen P."/>
            <person name="Yukphan P."/>
        </authorList>
    </citation>
    <scope>NUCLEOTIDE SEQUENCE</scope>
    <source>
        <strain evidence="3">TBRC 12339</strain>
    </source>
</reference>
<feature type="domain" description="FAD dependent oxidoreductase" evidence="2">
    <location>
        <begin position="6"/>
        <end position="393"/>
    </location>
</feature>